<proteinExistence type="predicted"/>
<dbReference type="Proteomes" id="UP001066276">
    <property type="component" value="Chromosome 8"/>
</dbReference>
<reference evidence="1" key="1">
    <citation type="journal article" date="2022" name="bioRxiv">
        <title>Sequencing and chromosome-scale assembly of the giantPleurodeles waltlgenome.</title>
        <authorList>
            <person name="Brown T."/>
            <person name="Elewa A."/>
            <person name="Iarovenko S."/>
            <person name="Subramanian E."/>
            <person name="Araus A.J."/>
            <person name="Petzold A."/>
            <person name="Susuki M."/>
            <person name="Suzuki K.-i.T."/>
            <person name="Hayashi T."/>
            <person name="Toyoda A."/>
            <person name="Oliveira C."/>
            <person name="Osipova E."/>
            <person name="Leigh N.D."/>
            <person name="Simon A."/>
            <person name="Yun M.H."/>
        </authorList>
    </citation>
    <scope>NUCLEOTIDE SEQUENCE</scope>
    <source>
        <strain evidence="1">20211129_DDA</strain>
        <tissue evidence="1">Liver</tissue>
    </source>
</reference>
<keyword evidence="2" id="KW-1185">Reference proteome</keyword>
<sequence>MCNRPSHATCRRVIFTYLDCAYEGCCRGSTSGLPVGPTGHETGFRGSGLLSEAAQSVTRGRRFSAAIHFRGKGGSVVGFPPLVTFWKLGSSVD</sequence>
<protein>
    <submittedName>
        <fullName evidence="1">Uncharacterized protein</fullName>
    </submittedName>
</protein>
<dbReference type="AlphaFoldDB" id="A0AAV7NPH4"/>
<accession>A0AAV7NPH4</accession>
<comment type="caution">
    <text evidence="1">The sequence shown here is derived from an EMBL/GenBank/DDBJ whole genome shotgun (WGS) entry which is preliminary data.</text>
</comment>
<evidence type="ECO:0000313" key="2">
    <source>
        <dbReference type="Proteomes" id="UP001066276"/>
    </source>
</evidence>
<dbReference type="EMBL" id="JANPWB010000012">
    <property type="protein sequence ID" value="KAJ1116977.1"/>
    <property type="molecule type" value="Genomic_DNA"/>
</dbReference>
<name>A0AAV7NPH4_PLEWA</name>
<organism evidence="1 2">
    <name type="scientific">Pleurodeles waltl</name>
    <name type="common">Iberian ribbed newt</name>
    <dbReference type="NCBI Taxonomy" id="8319"/>
    <lineage>
        <taxon>Eukaryota</taxon>
        <taxon>Metazoa</taxon>
        <taxon>Chordata</taxon>
        <taxon>Craniata</taxon>
        <taxon>Vertebrata</taxon>
        <taxon>Euteleostomi</taxon>
        <taxon>Amphibia</taxon>
        <taxon>Batrachia</taxon>
        <taxon>Caudata</taxon>
        <taxon>Salamandroidea</taxon>
        <taxon>Salamandridae</taxon>
        <taxon>Pleurodelinae</taxon>
        <taxon>Pleurodeles</taxon>
    </lineage>
</organism>
<gene>
    <name evidence="1" type="ORF">NDU88_005178</name>
</gene>
<evidence type="ECO:0000313" key="1">
    <source>
        <dbReference type="EMBL" id="KAJ1116977.1"/>
    </source>
</evidence>